<dbReference type="OrthoDB" id="9779574at2"/>
<sequence length="359" mass="41653">MSAIIQREFNKSLLENDLLYTFPKIELHRHLEGTFDIDTLYELSIKNDLDTPRDKALFKEYCQFPKDHESDFLLFLAKFHNNWYRSLDDVYKVVYNSVIKIVNEGVHYIELRFSPEHFSLENDFNRLDITRLVIEAADAAAKASGLKIKYILTFNRGKQTAHEMLELYKKMLDLNIDSIVGVDLAGDETNFPPELFCDFFDAVNEIGMHKIDIHAGEVTDSKQIWTAIDKLHAHRIGHGVSTIYDEKLQKELIDRRIYLCQCVISNFQTASWSDTATHPIARLFRKNVPVSISSDDPTIQNASLVDDYTTIIKNFDFTYQELVKINYNTIEASFLTFDQKNKMKEDYSKALDLFVSKNS</sequence>
<evidence type="ECO:0000256" key="6">
    <source>
        <dbReference type="ARBA" id="ARBA00022833"/>
    </source>
</evidence>
<proteinExistence type="inferred from homology"/>
<dbReference type="GO" id="GO:0004000">
    <property type="term" value="F:adenosine deaminase activity"/>
    <property type="evidence" value="ECO:0007669"/>
    <property type="project" value="UniProtKB-ARBA"/>
</dbReference>
<dbReference type="EMBL" id="CP036150">
    <property type="protein sequence ID" value="QEN09071.1"/>
    <property type="molecule type" value="Genomic_DNA"/>
</dbReference>
<dbReference type="InterPro" id="IPR006650">
    <property type="entry name" value="A/AMP_deam_AS"/>
</dbReference>
<dbReference type="GO" id="GO:0046103">
    <property type="term" value="P:inosine biosynthetic process"/>
    <property type="evidence" value="ECO:0007669"/>
    <property type="project" value="TreeGrafter"/>
</dbReference>
<evidence type="ECO:0000259" key="7">
    <source>
        <dbReference type="Pfam" id="PF00962"/>
    </source>
</evidence>
<dbReference type="GO" id="GO:0009168">
    <property type="term" value="P:purine ribonucleoside monophosphate biosynthetic process"/>
    <property type="evidence" value="ECO:0007669"/>
    <property type="project" value="InterPro"/>
</dbReference>
<dbReference type="EC" id="3.5.4.4" evidence="3"/>
<keyword evidence="9" id="KW-1185">Reference proteome</keyword>
<feature type="domain" description="Adenosine deaminase" evidence="7">
    <location>
        <begin position="23"/>
        <end position="346"/>
    </location>
</feature>
<evidence type="ECO:0000256" key="3">
    <source>
        <dbReference type="ARBA" id="ARBA00012784"/>
    </source>
</evidence>
<evidence type="ECO:0000256" key="2">
    <source>
        <dbReference type="ARBA" id="ARBA00006676"/>
    </source>
</evidence>
<dbReference type="PANTHER" id="PTHR11409:SF43">
    <property type="entry name" value="ADENOSINE DEAMINASE"/>
    <property type="match status" value="1"/>
</dbReference>
<dbReference type="AlphaFoldDB" id="A0A5C1QN12"/>
<dbReference type="InterPro" id="IPR006330">
    <property type="entry name" value="Ado/ade_deaminase"/>
</dbReference>
<dbReference type="InterPro" id="IPR001365">
    <property type="entry name" value="A_deaminase_dom"/>
</dbReference>
<evidence type="ECO:0000256" key="5">
    <source>
        <dbReference type="ARBA" id="ARBA00022801"/>
    </source>
</evidence>
<protein>
    <recommendedName>
        <fullName evidence="3">adenosine deaminase</fullName>
        <ecNumber evidence="3">3.5.4.4</ecNumber>
    </recommendedName>
</protein>
<comment type="similarity">
    <text evidence="2">Belongs to the metallo-dependent hydrolases superfamily. Adenosine and AMP deaminases family.</text>
</comment>
<dbReference type="Proteomes" id="UP000324209">
    <property type="component" value="Chromosome"/>
</dbReference>
<dbReference type="KEGG" id="ock:EXM22_14180"/>
<dbReference type="GO" id="GO:0046872">
    <property type="term" value="F:metal ion binding"/>
    <property type="evidence" value="ECO:0007669"/>
    <property type="project" value="UniProtKB-KW"/>
</dbReference>
<keyword evidence="6" id="KW-0862">Zinc</keyword>
<keyword evidence="4" id="KW-0479">Metal-binding</keyword>
<dbReference type="NCBIfam" id="TIGR01430">
    <property type="entry name" value="aden_deam"/>
    <property type="match status" value="1"/>
</dbReference>
<organism evidence="8 9">
    <name type="scientific">Oceanispirochaeta crateris</name>
    <dbReference type="NCBI Taxonomy" id="2518645"/>
    <lineage>
        <taxon>Bacteria</taxon>
        <taxon>Pseudomonadati</taxon>
        <taxon>Spirochaetota</taxon>
        <taxon>Spirochaetia</taxon>
        <taxon>Spirochaetales</taxon>
        <taxon>Spirochaetaceae</taxon>
        <taxon>Oceanispirochaeta</taxon>
    </lineage>
</organism>
<dbReference type="RefSeq" id="WP_149487147.1">
    <property type="nucleotide sequence ID" value="NZ_CP036150.1"/>
</dbReference>
<evidence type="ECO:0000313" key="8">
    <source>
        <dbReference type="EMBL" id="QEN09071.1"/>
    </source>
</evidence>
<name>A0A5C1QN12_9SPIO</name>
<dbReference type="GO" id="GO:0006154">
    <property type="term" value="P:adenosine catabolic process"/>
    <property type="evidence" value="ECO:0007669"/>
    <property type="project" value="TreeGrafter"/>
</dbReference>
<dbReference type="PANTHER" id="PTHR11409">
    <property type="entry name" value="ADENOSINE DEAMINASE"/>
    <property type="match status" value="1"/>
</dbReference>
<comment type="cofactor">
    <cofactor evidence="1">
        <name>Zn(2+)</name>
        <dbReference type="ChEBI" id="CHEBI:29105"/>
    </cofactor>
</comment>
<evidence type="ECO:0000256" key="4">
    <source>
        <dbReference type="ARBA" id="ARBA00022723"/>
    </source>
</evidence>
<keyword evidence="5 8" id="KW-0378">Hydrolase</keyword>
<dbReference type="Pfam" id="PF00962">
    <property type="entry name" value="A_deaminase"/>
    <property type="match status" value="1"/>
</dbReference>
<accession>A0A5C1QN12</accession>
<dbReference type="InterPro" id="IPR032466">
    <property type="entry name" value="Metal_Hydrolase"/>
</dbReference>
<dbReference type="PROSITE" id="PS00485">
    <property type="entry name" value="A_DEAMINASE"/>
    <property type="match status" value="1"/>
</dbReference>
<evidence type="ECO:0000256" key="1">
    <source>
        <dbReference type="ARBA" id="ARBA00001947"/>
    </source>
</evidence>
<evidence type="ECO:0000313" key="9">
    <source>
        <dbReference type="Proteomes" id="UP000324209"/>
    </source>
</evidence>
<dbReference type="GO" id="GO:0005829">
    <property type="term" value="C:cytosol"/>
    <property type="evidence" value="ECO:0007669"/>
    <property type="project" value="TreeGrafter"/>
</dbReference>
<gene>
    <name evidence="8" type="primary">add</name>
    <name evidence="8" type="ORF">EXM22_14180</name>
</gene>
<dbReference type="GO" id="GO:0043103">
    <property type="term" value="P:hypoxanthine salvage"/>
    <property type="evidence" value="ECO:0007669"/>
    <property type="project" value="TreeGrafter"/>
</dbReference>
<reference evidence="8 9" key="1">
    <citation type="submission" date="2019-02" db="EMBL/GenBank/DDBJ databases">
        <title>Complete Genome Sequence and Methylome Analysis of free living Spirochaetas.</title>
        <authorList>
            <person name="Fomenkov A."/>
            <person name="Dubinina G."/>
            <person name="Leshcheva N."/>
            <person name="Mikheeva N."/>
            <person name="Grabovich M."/>
            <person name="Vincze T."/>
            <person name="Roberts R.J."/>
        </authorList>
    </citation>
    <scope>NUCLEOTIDE SEQUENCE [LARGE SCALE GENOMIC DNA]</scope>
    <source>
        <strain evidence="8 9">K2</strain>
    </source>
</reference>
<dbReference type="Gene3D" id="3.20.20.140">
    <property type="entry name" value="Metal-dependent hydrolases"/>
    <property type="match status" value="1"/>
</dbReference>
<dbReference type="SUPFAM" id="SSF51556">
    <property type="entry name" value="Metallo-dependent hydrolases"/>
    <property type="match status" value="1"/>
</dbReference>